<dbReference type="PANTHER" id="PTHR13318">
    <property type="entry name" value="PARTNER OF PAIRED, ISOFORM B-RELATED"/>
    <property type="match status" value="1"/>
</dbReference>
<dbReference type="Proteomes" id="UP001141327">
    <property type="component" value="Unassembled WGS sequence"/>
</dbReference>
<dbReference type="InterPro" id="IPR032675">
    <property type="entry name" value="LRR_dom_sf"/>
</dbReference>
<accession>A0ABQ8UHW2</accession>
<dbReference type="SUPFAM" id="SSF52047">
    <property type="entry name" value="RNI-like"/>
    <property type="match status" value="1"/>
</dbReference>
<sequence length="832" mass="90899">MCLDGKFPSTQKKCLRLESCLEDEMLGLEQSVQVPCLLRNEKIQSSHLSQKFRDLFSRVRAASGSLPEMTRKQRVRKSAKRQREAADDPGSGIDSDPIMLLLALVDAAPFPLQVYCQLIGLTHGIRTAIRGAPRVLSFLWPGPLLDDPWDYECCLAPCLPADALAALVGPCKGLVRLTLPPHCPRHPSVLGCAIPRDGEPVGKTWVDEAFSGHTQLAYLEIPGAGATFWPAIWWILSHLPGLEEFHFLQARPLRTRVLQALAAFCPKLRVLHLTQHLSGWSDEQDFTVLEPIAGTIKELIVPDLSLDFARLVKGLSSLERLEVMGGDLDSLRPIAQHLTHLVTNNPLFVRGFTEAGFCRLESLTTESTSGGISFAPVMTACRDTLRSLSLSTREDIAPGQGLLAALGGLTHLTRLKLTGAWGNHLEYLSLYLAGDIEGTTYRLSSRSLREVYLCGFALPDSCTLTLACPFLEKLVPPRVKDSKPYGLIMDCPHLRSLKALPSKQNLDHSAPMPELVEVGGLYRDEHLDPAWLAQLVAWSPSRLRLLSHVAVSQAMLSQLFAGCPSLTSLRSIHLHLTATTGPPVFVLQLPEQLEILEGSVIVEGAQGPAELRMEAPGLRALHLGLPPAQLTLACPALVVVALSVFGAGRTSFVLDEGTRPPLRSLRLGLPFVAPITPAAGQDPSLLAVLTRHGSRLQCVSVSSAWLTPEAWPEVAAALGRLPRLVSLEVDGIPSADIALACPRLSHLSLIFGVELRSLVLDCPQLEELKAPFDSHLERFELVGEGEGRTAPSKLSSIEYLWDATWLEQLEKRFPDAYLQPDSRTRRKGGHRA</sequence>
<feature type="region of interest" description="Disordered" evidence="1">
    <location>
        <begin position="67"/>
        <end position="91"/>
    </location>
</feature>
<evidence type="ECO:0000313" key="3">
    <source>
        <dbReference type="Proteomes" id="UP001141327"/>
    </source>
</evidence>
<keyword evidence="3" id="KW-1185">Reference proteome</keyword>
<name>A0ABQ8UHW2_9EUKA</name>
<organism evidence="2 3">
    <name type="scientific">Paratrimastix pyriformis</name>
    <dbReference type="NCBI Taxonomy" id="342808"/>
    <lineage>
        <taxon>Eukaryota</taxon>
        <taxon>Metamonada</taxon>
        <taxon>Preaxostyla</taxon>
        <taxon>Paratrimastigidae</taxon>
        <taxon>Paratrimastix</taxon>
    </lineage>
</organism>
<protein>
    <submittedName>
        <fullName evidence="2">Uncharacterized protein</fullName>
    </submittedName>
</protein>
<reference evidence="2" key="1">
    <citation type="journal article" date="2022" name="bioRxiv">
        <title>Genomics of Preaxostyla Flagellates Illuminates Evolutionary Transitions and the Path Towards Mitochondrial Loss.</title>
        <authorList>
            <person name="Novak L.V.F."/>
            <person name="Treitli S.C."/>
            <person name="Pyrih J."/>
            <person name="Halakuc P."/>
            <person name="Pipaliya S.V."/>
            <person name="Vacek V."/>
            <person name="Brzon O."/>
            <person name="Soukal P."/>
            <person name="Eme L."/>
            <person name="Dacks J.B."/>
            <person name="Karnkowska A."/>
            <person name="Elias M."/>
            <person name="Hampl V."/>
        </authorList>
    </citation>
    <scope>NUCLEOTIDE SEQUENCE</scope>
    <source>
        <strain evidence="2">RCP-MX</strain>
    </source>
</reference>
<proteinExistence type="predicted"/>
<dbReference type="EMBL" id="JAPMOS010000046">
    <property type="protein sequence ID" value="KAJ4457486.1"/>
    <property type="molecule type" value="Genomic_DNA"/>
</dbReference>
<dbReference type="PANTHER" id="PTHR13318:SF190">
    <property type="entry name" value="PARTNER OF PAIRED, ISOFORM B"/>
    <property type="match status" value="1"/>
</dbReference>
<comment type="caution">
    <text evidence="2">The sequence shown here is derived from an EMBL/GenBank/DDBJ whole genome shotgun (WGS) entry which is preliminary data.</text>
</comment>
<evidence type="ECO:0000313" key="2">
    <source>
        <dbReference type="EMBL" id="KAJ4457486.1"/>
    </source>
</evidence>
<evidence type="ECO:0000256" key="1">
    <source>
        <dbReference type="SAM" id="MobiDB-lite"/>
    </source>
</evidence>
<gene>
    <name evidence="2" type="ORF">PAPYR_7088</name>
</gene>
<dbReference type="Gene3D" id="3.80.10.10">
    <property type="entry name" value="Ribonuclease Inhibitor"/>
    <property type="match status" value="1"/>
</dbReference>